<dbReference type="GO" id="GO:0004197">
    <property type="term" value="F:cysteine-type endopeptidase activity"/>
    <property type="evidence" value="ECO:0007669"/>
    <property type="project" value="InterPro"/>
</dbReference>
<reference evidence="2 3" key="1">
    <citation type="submission" date="2016-04" db="EMBL/GenBank/DDBJ databases">
        <title>A degradative enzymes factory behind the ericoid mycorrhizal symbiosis.</title>
        <authorList>
            <consortium name="DOE Joint Genome Institute"/>
            <person name="Martino E."/>
            <person name="Morin E."/>
            <person name="Grelet G."/>
            <person name="Kuo A."/>
            <person name="Kohler A."/>
            <person name="Daghino S."/>
            <person name="Barry K."/>
            <person name="Choi C."/>
            <person name="Cichocki N."/>
            <person name="Clum A."/>
            <person name="Copeland A."/>
            <person name="Hainaut M."/>
            <person name="Haridas S."/>
            <person name="Labutti K."/>
            <person name="Lindquist E."/>
            <person name="Lipzen A."/>
            <person name="Khouja H.-R."/>
            <person name="Murat C."/>
            <person name="Ohm R."/>
            <person name="Olson A."/>
            <person name="Spatafora J."/>
            <person name="Veneault-Fourrey C."/>
            <person name="Henrissat B."/>
            <person name="Grigoriev I."/>
            <person name="Martin F."/>
            <person name="Perotto S."/>
        </authorList>
    </citation>
    <scope>NUCLEOTIDE SEQUENCE [LARGE SCALE GENOMIC DNA]</scope>
    <source>
        <strain evidence="2 3">F</strain>
    </source>
</reference>
<evidence type="ECO:0000313" key="2">
    <source>
        <dbReference type="EMBL" id="PMD46956.1"/>
    </source>
</evidence>
<dbReference type="OrthoDB" id="4760831at2759"/>
<dbReference type="Proteomes" id="UP000235786">
    <property type="component" value="Unassembled WGS sequence"/>
</dbReference>
<feature type="non-terminal residue" evidence="2">
    <location>
        <position position="323"/>
    </location>
</feature>
<feature type="non-terminal residue" evidence="2">
    <location>
        <position position="1"/>
    </location>
</feature>
<dbReference type="Gene3D" id="3.40.50.1460">
    <property type="match status" value="1"/>
</dbReference>
<dbReference type="AlphaFoldDB" id="A0A2J6S876"/>
<protein>
    <recommendedName>
        <fullName evidence="1">Peptidase C14 caspase domain-containing protein</fullName>
    </recommendedName>
</protein>
<evidence type="ECO:0000259" key="1">
    <source>
        <dbReference type="Pfam" id="PF00656"/>
    </source>
</evidence>
<feature type="domain" description="Peptidase C14 caspase" evidence="1">
    <location>
        <begin position="54"/>
        <end position="226"/>
    </location>
</feature>
<dbReference type="EMBL" id="KZ613938">
    <property type="protein sequence ID" value="PMD46956.1"/>
    <property type="molecule type" value="Genomic_DNA"/>
</dbReference>
<keyword evidence="3" id="KW-1185">Reference proteome</keyword>
<dbReference type="STRING" id="1149755.A0A2J6S876"/>
<organism evidence="2 3">
    <name type="scientific">Hyaloscypha variabilis (strain UAMH 11265 / GT02V1 / F)</name>
    <name type="common">Meliniomyces variabilis</name>
    <dbReference type="NCBI Taxonomy" id="1149755"/>
    <lineage>
        <taxon>Eukaryota</taxon>
        <taxon>Fungi</taxon>
        <taxon>Dikarya</taxon>
        <taxon>Ascomycota</taxon>
        <taxon>Pezizomycotina</taxon>
        <taxon>Leotiomycetes</taxon>
        <taxon>Helotiales</taxon>
        <taxon>Hyaloscyphaceae</taxon>
        <taxon>Hyaloscypha</taxon>
        <taxon>Hyaloscypha variabilis</taxon>
    </lineage>
</organism>
<sequence length="323" mass="36500">NYQDEAASNESKLKATWDEHMGTVEKETIFYRKAVVLLLSWHPDVDDLHTQGEVTELHDVFRDTFRYEAVRKVLTQGSGPTAQSQANKFLSDFVYDHDDTNTLLIVYYAGHGRPGESTGGLKLAGYSSKPSEDELHEVIWNSAEHNIRSTKSDVLVIFDCCHAGELEKNVRSGFSRRAFEYLAATSAKSTTRKPGKHSFTKALIWSLQNLVEMGKSFTTQELLTKVLNAPDFPKDQSPRLSERGSACVRRIVLAPLNRDIAPETAKLRPEDEEEGARMDLSLRFVFNRTITKQMVKNLAMELRRVVSGDDFKARTVLWEGINS</sequence>
<dbReference type="Pfam" id="PF00656">
    <property type="entry name" value="Peptidase_C14"/>
    <property type="match status" value="1"/>
</dbReference>
<name>A0A2J6S876_HYAVF</name>
<dbReference type="InterPro" id="IPR011600">
    <property type="entry name" value="Pept_C14_caspase"/>
</dbReference>
<dbReference type="GO" id="GO:0006508">
    <property type="term" value="P:proteolysis"/>
    <property type="evidence" value="ECO:0007669"/>
    <property type="project" value="InterPro"/>
</dbReference>
<evidence type="ECO:0000313" key="3">
    <source>
        <dbReference type="Proteomes" id="UP000235786"/>
    </source>
</evidence>
<proteinExistence type="predicted"/>
<accession>A0A2J6S876</accession>
<gene>
    <name evidence="2" type="ORF">L207DRAFT_412323</name>
</gene>